<organism evidence="2 3">
    <name type="scientific">Terrabacter terrigena</name>
    <dbReference type="NCBI Taxonomy" id="574718"/>
    <lineage>
        <taxon>Bacteria</taxon>
        <taxon>Bacillati</taxon>
        <taxon>Actinomycetota</taxon>
        <taxon>Actinomycetes</taxon>
        <taxon>Micrococcales</taxon>
        <taxon>Intrasporangiaceae</taxon>
        <taxon>Terrabacter</taxon>
    </lineage>
</organism>
<dbReference type="InterPro" id="IPR050438">
    <property type="entry name" value="LMW_PTPase"/>
</dbReference>
<accession>A0ABW3MY99</accession>
<evidence type="ECO:0000259" key="1">
    <source>
        <dbReference type="SMART" id="SM00226"/>
    </source>
</evidence>
<name>A0ABW3MY99_9MICO</name>
<keyword evidence="3" id="KW-1185">Reference proteome</keyword>
<proteinExistence type="predicted"/>
<dbReference type="InterPro" id="IPR023485">
    <property type="entry name" value="Ptyr_pPase"/>
</dbReference>
<feature type="domain" description="Phosphotyrosine protein phosphatase I" evidence="1">
    <location>
        <begin position="13"/>
        <end position="194"/>
    </location>
</feature>
<dbReference type="PANTHER" id="PTHR11717">
    <property type="entry name" value="LOW MOLECULAR WEIGHT PROTEIN TYROSINE PHOSPHATASE"/>
    <property type="match status" value="1"/>
</dbReference>
<gene>
    <name evidence="2" type="ORF">ACFQ2V_09435</name>
</gene>
<dbReference type="SMART" id="SM00226">
    <property type="entry name" value="LMWPc"/>
    <property type="match status" value="1"/>
</dbReference>
<dbReference type="PANTHER" id="PTHR11717:SF31">
    <property type="entry name" value="LOW MOLECULAR WEIGHT PROTEIN-TYROSINE-PHOSPHATASE ETP-RELATED"/>
    <property type="match status" value="1"/>
</dbReference>
<protein>
    <recommendedName>
        <fullName evidence="1">Phosphotyrosine protein phosphatase I domain-containing protein</fullName>
    </recommendedName>
</protein>
<evidence type="ECO:0000313" key="2">
    <source>
        <dbReference type="EMBL" id="MFD1054524.1"/>
    </source>
</evidence>
<dbReference type="SUPFAM" id="SSF52788">
    <property type="entry name" value="Phosphotyrosine protein phosphatases I"/>
    <property type="match status" value="1"/>
</dbReference>
<dbReference type="Gene3D" id="3.40.50.2300">
    <property type="match status" value="1"/>
</dbReference>
<sequence length="200" mass="20898">MSQQADRPSRHVGTVLVICTGNVCRSPYIERRLRQLLAGTDAVVESAGTRALVGSDIEPGSSAALSAVGADVAGFASRQLARAMLDDADIVVTATQQHRGDAVALHPRALRKTFTIGELADLVRGADLAAAAGEAPADVPWAAVVADVARGRRGLHRARPADESDIYDPYGRGSAAYARMSHEIESLVGVVAEALRPPAI</sequence>
<dbReference type="Pfam" id="PF01451">
    <property type="entry name" value="LMWPc"/>
    <property type="match status" value="1"/>
</dbReference>
<dbReference type="EMBL" id="JBHTKH010000005">
    <property type="protein sequence ID" value="MFD1054524.1"/>
    <property type="molecule type" value="Genomic_DNA"/>
</dbReference>
<comment type="caution">
    <text evidence="2">The sequence shown here is derived from an EMBL/GenBank/DDBJ whole genome shotgun (WGS) entry which is preliminary data.</text>
</comment>
<reference evidence="3" key="1">
    <citation type="journal article" date="2019" name="Int. J. Syst. Evol. Microbiol.">
        <title>The Global Catalogue of Microorganisms (GCM) 10K type strain sequencing project: providing services to taxonomists for standard genome sequencing and annotation.</title>
        <authorList>
            <consortium name="The Broad Institute Genomics Platform"/>
            <consortium name="The Broad Institute Genome Sequencing Center for Infectious Disease"/>
            <person name="Wu L."/>
            <person name="Ma J."/>
        </authorList>
    </citation>
    <scope>NUCLEOTIDE SEQUENCE [LARGE SCALE GENOMIC DNA]</scope>
    <source>
        <strain evidence="3">CCUG 57508</strain>
    </source>
</reference>
<dbReference type="Proteomes" id="UP001597046">
    <property type="component" value="Unassembled WGS sequence"/>
</dbReference>
<evidence type="ECO:0000313" key="3">
    <source>
        <dbReference type="Proteomes" id="UP001597046"/>
    </source>
</evidence>
<dbReference type="RefSeq" id="WP_386052426.1">
    <property type="nucleotide sequence ID" value="NZ_JBHTKH010000005.1"/>
</dbReference>
<dbReference type="InterPro" id="IPR036196">
    <property type="entry name" value="Ptyr_pPase_sf"/>
</dbReference>